<evidence type="ECO:0000256" key="13">
    <source>
        <dbReference type="ARBA" id="ARBA00030158"/>
    </source>
</evidence>
<dbReference type="Pfam" id="PF13981">
    <property type="entry name" value="SopA"/>
    <property type="match status" value="1"/>
</dbReference>
<keyword evidence="8" id="KW-0808">Transferase</keyword>
<dbReference type="AlphaFoldDB" id="A0A4R1N685"/>
<gene>
    <name evidence="17" type="ORF">EZJ58_0764</name>
</gene>
<name>A0A4R1N685_9GAMM</name>
<comment type="catalytic activity">
    <reaction evidence="1">
        <text>S-ubiquitinyl-[E2 ubiquitin-conjugating enzyme]-L-cysteine + [acceptor protein]-L-lysine = [E2 ubiquitin-conjugating enzyme]-L-cysteine + N(6)-ubiquitinyl-[acceptor protein]-L-lysine.</text>
        <dbReference type="EC" id="2.3.2.26"/>
    </reaction>
</comment>
<evidence type="ECO:0000256" key="11">
    <source>
        <dbReference type="ARBA" id="ARBA00023026"/>
    </source>
</evidence>
<feature type="domain" description="E3 ubiquitin-protein ligase SopA-like catalytic" evidence="15">
    <location>
        <begin position="462"/>
        <end position="631"/>
    </location>
</feature>
<dbReference type="GO" id="GO:0016567">
    <property type="term" value="P:protein ubiquitination"/>
    <property type="evidence" value="ECO:0007669"/>
    <property type="project" value="InterPro"/>
</dbReference>
<dbReference type="InterPro" id="IPR025725">
    <property type="entry name" value="SopA-like_cat"/>
</dbReference>
<dbReference type="Gene3D" id="1.10.4140.10">
    <property type="entry name" value="effector protein (NleL)"/>
    <property type="match status" value="1"/>
</dbReference>
<dbReference type="GO" id="GO:0005576">
    <property type="term" value="C:extracellular region"/>
    <property type="evidence" value="ECO:0007669"/>
    <property type="project" value="UniProtKB-SubCell"/>
</dbReference>
<organism evidence="17 18">
    <name type="scientific">Sodalis ligni</name>
    <dbReference type="NCBI Taxonomy" id="2697027"/>
    <lineage>
        <taxon>Bacteria</taxon>
        <taxon>Pseudomonadati</taxon>
        <taxon>Pseudomonadota</taxon>
        <taxon>Gammaproteobacteria</taxon>
        <taxon>Enterobacterales</taxon>
        <taxon>Bruguierivoracaceae</taxon>
        <taxon>Sodalis</taxon>
    </lineage>
</organism>
<evidence type="ECO:0000256" key="4">
    <source>
        <dbReference type="ARBA" id="ARBA00006549"/>
    </source>
</evidence>
<evidence type="ECO:0000256" key="8">
    <source>
        <dbReference type="ARBA" id="ARBA00022679"/>
    </source>
</evidence>
<evidence type="ECO:0000259" key="15">
    <source>
        <dbReference type="Pfam" id="PF13979"/>
    </source>
</evidence>
<dbReference type="InterPro" id="IPR025726">
    <property type="entry name" value="SopA-like_central"/>
</dbReference>
<dbReference type="Gene3D" id="3.40.1850.10">
    <property type="entry name" value="HECT-like ubiquitin ligase"/>
    <property type="match status" value="1"/>
</dbReference>
<evidence type="ECO:0000256" key="6">
    <source>
        <dbReference type="ARBA" id="ARBA00021624"/>
    </source>
</evidence>
<dbReference type="EC" id="2.3.2.26" evidence="5"/>
<keyword evidence="7" id="KW-0964">Secreted</keyword>
<evidence type="ECO:0000256" key="2">
    <source>
        <dbReference type="ARBA" id="ARBA00004340"/>
    </source>
</evidence>
<evidence type="ECO:0000256" key="1">
    <source>
        <dbReference type="ARBA" id="ARBA00000885"/>
    </source>
</evidence>
<accession>A0A4R1N685</accession>
<dbReference type="Gene3D" id="2.160.20.80">
    <property type="entry name" value="E3 ubiquitin-protein ligase SopA"/>
    <property type="match status" value="1"/>
</dbReference>
<dbReference type="PANTHER" id="PTHR14136">
    <property type="entry name" value="BTB_POZ DOMAIN-CONTAINING PROTEIN KCTD9"/>
    <property type="match status" value="1"/>
</dbReference>
<keyword evidence="9" id="KW-0833">Ubl conjugation pathway</keyword>
<evidence type="ECO:0000313" key="18">
    <source>
        <dbReference type="Proteomes" id="UP000294555"/>
    </source>
</evidence>
<feature type="domain" description="E3 ubiquitin ligase SopA-like central" evidence="16">
    <location>
        <begin position="233"/>
        <end position="352"/>
    </location>
</feature>
<dbReference type="EMBL" id="SJOI01000001">
    <property type="protein sequence ID" value="TCL02734.1"/>
    <property type="molecule type" value="Genomic_DNA"/>
</dbReference>
<dbReference type="InterPro" id="IPR001646">
    <property type="entry name" value="5peptide_repeat"/>
</dbReference>
<dbReference type="InterPro" id="IPR051082">
    <property type="entry name" value="Pentapeptide-BTB/POZ_domain"/>
</dbReference>
<evidence type="ECO:0000256" key="12">
    <source>
        <dbReference type="ARBA" id="ARBA00029915"/>
    </source>
</evidence>
<dbReference type="Pfam" id="PF00805">
    <property type="entry name" value="Pentapeptide"/>
    <property type="match status" value="1"/>
</dbReference>
<evidence type="ECO:0000256" key="14">
    <source>
        <dbReference type="ARBA" id="ARBA00032669"/>
    </source>
</evidence>
<dbReference type="PANTHER" id="PTHR14136:SF17">
    <property type="entry name" value="BTB_POZ DOMAIN-CONTAINING PROTEIN KCTD9"/>
    <property type="match status" value="1"/>
</dbReference>
<comment type="caution">
    <text evidence="17">The sequence shown here is derived from an EMBL/GenBank/DDBJ whole genome shotgun (WGS) entry which is preliminary data.</text>
</comment>
<dbReference type="GO" id="GO:0061630">
    <property type="term" value="F:ubiquitin protein ligase activity"/>
    <property type="evidence" value="ECO:0007669"/>
    <property type="project" value="UniProtKB-EC"/>
</dbReference>
<dbReference type="Gene3D" id="1.25.40.300">
    <property type="entry name" value="Putative secreted effector protein"/>
    <property type="match status" value="1"/>
</dbReference>
<evidence type="ECO:0000256" key="3">
    <source>
        <dbReference type="ARBA" id="ARBA00004613"/>
    </source>
</evidence>
<evidence type="ECO:0000259" key="16">
    <source>
        <dbReference type="Pfam" id="PF13981"/>
    </source>
</evidence>
<protein>
    <recommendedName>
        <fullName evidence="6">E3 ubiquitin-protein ligase SopA</fullName>
        <ecNumber evidence="5">2.3.2.26</ecNumber>
    </recommendedName>
    <alternativeName>
        <fullName evidence="14">HECT-type E3 ubiquitin transferase SopA</fullName>
    </alternativeName>
    <alternativeName>
        <fullName evidence="12">Salmonella outer protein A</fullName>
    </alternativeName>
    <alternativeName>
        <fullName evidence="13">Secreted effector protein SopA</fullName>
    </alternativeName>
</protein>
<keyword evidence="11" id="KW-0843">Virulence</keyword>
<dbReference type="OrthoDB" id="5519212at2"/>
<sequence>MDSDIVTHINNVPLEEVSVHRSNGCFQFVTRFRKIRQSDNNVADNTSSPVSYIGIGRFFTFFQRARPKEYHPKGPNLRSVYLCKADIRGENLRNANLKRANLYKANLCNAILRKADLRHADLRKANLYKVDLRKADLSYANLRKANLHGVKLSKANLTGTNLTDATLTIGLDNWWGLLSIKPSPRQLGKANLRLALPGRWDANLLERHLNHLNNTRGGSVLTLIDSLGHHGQKVKLLLQLMDSLIATDMSIVALSLLSVLGKSAYSGEERLCAWLNRTCADFLLQGDDNIMPPLDEPVINALLEHFRRDQALALKFNGVFIQLISQGIAGEGRLREKTIKIYQSYLSHEKVILYSLQHTFGDFKGKPDWSDRHAANLILLSGRSNGRVMLLSQNTLAGMLAPDRAKPVWNHMYVYQGLENLSEGEYQLSALFEEDFHLFLRPFMETERAAGFNKFFNAIPLGDLRTSFESATKHKFCREKLVSLDKQLKLAEIFAPLLEENPQRERFILHEKHYQDVIAAFGISDADRTRQAQTLLCLAAVVANYTSSAIFGTECESPLMLRSYAWAMMEKAYQRDAAIFDSQEQYTDWESHLLGLAGESSSCTASLSEQMITHARKRFPVILASVMPPAWY</sequence>
<comment type="subcellular location">
    <subcellularLocation>
        <location evidence="2">Host cell</location>
    </subcellularLocation>
    <subcellularLocation>
        <location evidence="3">Secreted</location>
    </subcellularLocation>
</comment>
<reference evidence="17 18" key="1">
    <citation type="submission" date="2019-02" db="EMBL/GenBank/DDBJ databases">
        <title>Investigation of anaerobic lignin degradation for improved lignocellulosic biofuels.</title>
        <authorList>
            <person name="Deangelis K."/>
        </authorList>
    </citation>
    <scope>NUCLEOTIDE SEQUENCE [LARGE SCALE GENOMIC DNA]</scope>
    <source>
        <strain evidence="17 18">159R</strain>
    </source>
</reference>
<evidence type="ECO:0000256" key="9">
    <source>
        <dbReference type="ARBA" id="ARBA00022786"/>
    </source>
</evidence>
<evidence type="ECO:0000256" key="10">
    <source>
        <dbReference type="ARBA" id="ARBA00022843"/>
    </source>
</evidence>
<keyword evidence="10" id="KW-0832">Ubl conjugation</keyword>
<dbReference type="GO" id="GO:0043657">
    <property type="term" value="C:host cell"/>
    <property type="evidence" value="ECO:0007669"/>
    <property type="project" value="UniProtKB-SubCell"/>
</dbReference>
<evidence type="ECO:0000256" key="5">
    <source>
        <dbReference type="ARBA" id="ARBA00012485"/>
    </source>
</evidence>
<proteinExistence type="inferred from homology"/>
<dbReference type="InterPro" id="IPR038270">
    <property type="entry name" value="SopA-like_catalytic_sf"/>
</dbReference>
<evidence type="ECO:0000256" key="7">
    <source>
        <dbReference type="ARBA" id="ARBA00022525"/>
    </source>
</evidence>
<comment type="similarity">
    <text evidence="4">Belongs to the SopA E3 ligase family.</text>
</comment>
<evidence type="ECO:0000313" key="17">
    <source>
        <dbReference type="EMBL" id="TCL02734.1"/>
    </source>
</evidence>
<dbReference type="Proteomes" id="UP000294555">
    <property type="component" value="Unassembled WGS sequence"/>
</dbReference>
<dbReference type="SUPFAM" id="SSF141571">
    <property type="entry name" value="Pentapeptide repeat-like"/>
    <property type="match status" value="1"/>
</dbReference>
<dbReference type="Pfam" id="PF13979">
    <property type="entry name" value="SopA_C"/>
    <property type="match status" value="1"/>
</dbReference>
<keyword evidence="18" id="KW-1185">Reference proteome</keyword>
<dbReference type="RefSeq" id="WP_132921666.1">
    <property type="nucleotide sequence ID" value="NZ_SJOI01000001.1"/>
</dbReference>